<evidence type="ECO:0000256" key="1">
    <source>
        <dbReference type="ARBA" id="ARBA00004141"/>
    </source>
</evidence>
<dbReference type="GO" id="GO:0005272">
    <property type="term" value="F:sodium channel activity"/>
    <property type="evidence" value="ECO:0007669"/>
    <property type="project" value="UniProtKB-KW"/>
</dbReference>
<dbReference type="GO" id="GO:0016020">
    <property type="term" value="C:membrane"/>
    <property type="evidence" value="ECO:0007669"/>
    <property type="project" value="UniProtKB-SubCell"/>
</dbReference>
<keyword evidence="5 12" id="KW-1133">Transmembrane helix</keyword>
<accession>A0ABD3W799</accession>
<proteinExistence type="inferred from homology"/>
<dbReference type="Pfam" id="PF00858">
    <property type="entry name" value="ASC"/>
    <property type="match status" value="3"/>
</dbReference>
<reference evidence="13 14" key="1">
    <citation type="submission" date="2024-11" db="EMBL/GenBank/DDBJ databases">
        <title>Chromosome-level genome assembly of the freshwater bivalve Anodonta woodiana.</title>
        <authorList>
            <person name="Chen X."/>
        </authorList>
    </citation>
    <scope>NUCLEOTIDE SEQUENCE [LARGE SCALE GENOMIC DNA]</scope>
    <source>
        <strain evidence="13">MN2024</strain>
        <tissue evidence="13">Gills</tissue>
    </source>
</reference>
<evidence type="ECO:0000313" key="13">
    <source>
        <dbReference type="EMBL" id="KAL3869757.1"/>
    </source>
</evidence>
<dbReference type="Gene3D" id="1.10.287.820">
    <property type="entry name" value="Acid-sensing ion channel domain"/>
    <property type="match status" value="1"/>
</dbReference>
<comment type="similarity">
    <text evidence="11">Belongs to the amiloride-sensitive sodium channel (TC 1.A.6) family.</text>
</comment>
<dbReference type="PANTHER" id="PTHR11690">
    <property type="entry name" value="AMILORIDE-SENSITIVE SODIUM CHANNEL-RELATED"/>
    <property type="match status" value="1"/>
</dbReference>
<keyword evidence="9 11" id="KW-0739">Sodium transport</keyword>
<evidence type="ECO:0000256" key="5">
    <source>
        <dbReference type="ARBA" id="ARBA00022989"/>
    </source>
</evidence>
<keyword evidence="14" id="KW-1185">Reference proteome</keyword>
<name>A0ABD3W799_SINWO</name>
<comment type="caution">
    <text evidence="13">The sequence shown here is derived from an EMBL/GenBank/DDBJ whole genome shotgun (WGS) entry which is preliminary data.</text>
</comment>
<evidence type="ECO:0000256" key="12">
    <source>
        <dbReference type="SAM" id="Phobius"/>
    </source>
</evidence>
<comment type="subcellular location">
    <subcellularLocation>
        <location evidence="1">Membrane</location>
        <topology evidence="1">Multi-pass membrane protein</topology>
    </subcellularLocation>
</comment>
<dbReference type="PANTHER" id="PTHR11690:SF248">
    <property type="entry name" value="PICKPOCKET 17, ISOFORM A"/>
    <property type="match status" value="1"/>
</dbReference>
<evidence type="ECO:0000256" key="6">
    <source>
        <dbReference type="ARBA" id="ARBA00023053"/>
    </source>
</evidence>
<dbReference type="Proteomes" id="UP001634394">
    <property type="component" value="Unassembled WGS sequence"/>
</dbReference>
<dbReference type="PRINTS" id="PR01078">
    <property type="entry name" value="AMINACHANNEL"/>
</dbReference>
<evidence type="ECO:0000256" key="11">
    <source>
        <dbReference type="RuleBase" id="RU000679"/>
    </source>
</evidence>
<evidence type="ECO:0000256" key="9">
    <source>
        <dbReference type="ARBA" id="ARBA00023201"/>
    </source>
</evidence>
<evidence type="ECO:0000256" key="10">
    <source>
        <dbReference type="ARBA" id="ARBA00023303"/>
    </source>
</evidence>
<sequence>MASANSTEKEKSLRRVVERFADKSAMQGLPFIRGARFWWSRLIWIVLTLAAISAMTLHLYYITNIYNEHPVQTKDTFEDLFGYGENDGYDRRQLPRNSHGYVHRHRYPTRYGYVRQQLLEGTDTVFLEQLKKEFGYVREQIFKTKYMDLPSEDRKAAGHFMKDMIVSCSFSGRECNENSFKLHQTADYGNCWEWNSTDRIVTVSGDKSAISFQVQVSRLGEPYSKCNDGKAFEEQYGLTFTRQACQFICLTSTVIRICGCYEARGEEMALMVNGTTPRCENGTGTCIDQITLKFHVLEYSYTRTISSRPWPTDRYAQILVKEVCNKSTDMCTILKKNYTDSRSLSYNFLKLNVYFEDLNYEIIEETPKIETFQFMSDVGGAIGLWIGMSALALCEILHLILDLCSLGMYKLRSTCCT</sequence>
<keyword evidence="8 12" id="KW-0472">Membrane</keyword>
<evidence type="ECO:0000256" key="4">
    <source>
        <dbReference type="ARBA" id="ARBA00022692"/>
    </source>
</evidence>
<dbReference type="EMBL" id="JBJQND010000008">
    <property type="protein sequence ID" value="KAL3869757.1"/>
    <property type="molecule type" value="Genomic_DNA"/>
</dbReference>
<evidence type="ECO:0000256" key="2">
    <source>
        <dbReference type="ARBA" id="ARBA00022448"/>
    </source>
</evidence>
<evidence type="ECO:0000313" key="14">
    <source>
        <dbReference type="Proteomes" id="UP001634394"/>
    </source>
</evidence>
<keyword evidence="7 11" id="KW-0406">Ion transport</keyword>
<evidence type="ECO:0000256" key="8">
    <source>
        <dbReference type="ARBA" id="ARBA00023136"/>
    </source>
</evidence>
<dbReference type="InterPro" id="IPR001873">
    <property type="entry name" value="ENaC"/>
</dbReference>
<evidence type="ECO:0000256" key="7">
    <source>
        <dbReference type="ARBA" id="ARBA00023065"/>
    </source>
</evidence>
<keyword evidence="2 11" id="KW-0813">Transport</keyword>
<dbReference type="Gene3D" id="1.10.287.770">
    <property type="entry name" value="YojJ-like"/>
    <property type="match status" value="1"/>
</dbReference>
<keyword evidence="3 11" id="KW-0894">Sodium channel</keyword>
<evidence type="ECO:0000256" key="3">
    <source>
        <dbReference type="ARBA" id="ARBA00022461"/>
    </source>
</evidence>
<organism evidence="13 14">
    <name type="scientific">Sinanodonta woodiana</name>
    <name type="common">Chinese pond mussel</name>
    <name type="synonym">Anodonta woodiana</name>
    <dbReference type="NCBI Taxonomy" id="1069815"/>
    <lineage>
        <taxon>Eukaryota</taxon>
        <taxon>Metazoa</taxon>
        <taxon>Spiralia</taxon>
        <taxon>Lophotrochozoa</taxon>
        <taxon>Mollusca</taxon>
        <taxon>Bivalvia</taxon>
        <taxon>Autobranchia</taxon>
        <taxon>Heteroconchia</taxon>
        <taxon>Palaeoheterodonta</taxon>
        <taxon>Unionida</taxon>
        <taxon>Unionoidea</taxon>
        <taxon>Unionidae</taxon>
        <taxon>Unioninae</taxon>
        <taxon>Sinanodonta</taxon>
    </lineage>
</organism>
<gene>
    <name evidence="13" type="ORF">ACJMK2_042398</name>
</gene>
<dbReference type="AlphaFoldDB" id="A0ABD3W799"/>
<feature type="transmembrane region" description="Helical" evidence="12">
    <location>
        <begin position="382"/>
        <end position="404"/>
    </location>
</feature>
<feature type="transmembrane region" description="Helical" evidence="12">
    <location>
        <begin position="42"/>
        <end position="62"/>
    </location>
</feature>
<protein>
    <submittedName>
        <fullName evidence="13">Uncharacterized protein</fullName>
    </submittedName>
</protein>
<keyword evidence="10 11" id="KW-0407">Ion channel</keyword>
<keyword evidence="6" id="KW-0915">Sodium</keyword>
<keyword evidence="4 11" id="KW-0812">Transmembrane</keyword>